<name>A0A2I0QVH4_9BACI</name>
<feature type="transmembrane region" description="Helical" evidence="6">
    <location>
        <begin position="137"/>
        <end position="155"/>
    </location>
</feature>
<evidence type="ECO:0000256" key="4">
    <source>
        <dbReference type="ARBA" id="ARBA00022989"/>
    </source>
</evidence>
<feature type="transmembrane region" description="Helical" evidence="6">
    <location>
        <begin position="14"/>
        <end position="36"/>
    </location>
</feature>
<keyword evidence="4 6" id="KW-1133">Transmembrane helix</keyword>
<dbReference type="OrthoDB" id="5295733at2"/>
<evidence type="ECO:0000256" key="1">
    <source>
        <dbReference type="ARBA" id="ARBA00004141"/>
    </source>
</evidence>
<comment type="similarity">
    <text evidence="2">Belongs to the TerC family.</text>
</comment>
<dbReference type="RefSeq" id="WP_101330091.1">
    <property type="nucleotide sequence ID" value="NZ_PJNH01000001.1"/>
</dbReference>
<dbReference type="PANTHER" id="PTHR30238:SF4">
    <property type="entry name" value="SLL1022 PROTEIN"/>
    <property type="match status" value="1"/>
</dbReference>
<dbReference type="InterPro" id="IPR022301">
    <property type="entry name" value="Integral_membrane_YjbE"/>
</dbReference>
<evidence type="ECO:0000313" key="8">
    <source>
        <dbReference type="Proteomes" id="UP000243524"/>
    </source>
</evidence>
<reference evidence="7 8" key="1">
    <citation type="submission" date="2017-06" db="EMBL/GenBank/DDBJ databases">
        <title>the draft geome sequence of Illustriluteabacillus marina B3227.</title>
        <authorList>
            <person name="He R.-H."/>
            <person name="Du Z.-J."/>
        </authorList>
    </citation>
    <scope>NUCLEOTIDE SEQUENCE [LARGE SCALE GENOMIC DNA]</scope>
    <source>
        <strain evidence="7 8">B3227</strain>
    </source>
</reference>
<organism evidence="7 8">
    <name type="scientific">Halalkalibacillus sediminis</name>
    <dbReference type="NCBI Taxonomy" id="2018042"/>
    <lineage>
        <taxon>Bacteria</taxon>
        <taxon>Bacillati</taxon>
        <taxon>Bacillota</taxon>
        <taxon>Bacilli</taxon>
        <taxon>Bacillales</taxon>
        <taxon>Bacillaceae</taxon>
        <taxon>Halalkalibacillus</taxon>
    </lineage>
</organism>
<dbReference type="GO" id="GO:0016020">
    <property type="term" value="C:membrane"/>
    <property type="evidence" value="ECO:0007669"/>
    <property type="project" value="UniProtKB-SubCell"/>
</dbReference>
<comment type="caution">
    <text evidence="7">The sequence shown here is derived from an EMBL/GenBank/DDBJ whole genome shotgun (WGS) entry which is preliminary data.</text>
</comment>
<feature type="transmembrane region" description="Helical" evidence="6">
    <location>
        <begin position="75"/>
        <end position="92"/>
    </location>
</feature>
<evidence type="ECO:0000313" key="7">
    <source>
        <dbReference type="EMBL" id="PKR78347.1"/>
    </source>
</evidence>
<accession>A0A2I0QVH4</accession>
<comment type="subcellular location">
    <subcellularLocation>
        <location evidence="1">Membrane</location>
        <topology evidence="1">Multi-pass membrane protein</topology>
    </subcellularLocation>
</comment>
<gene>
    <name evidence="7" type="ORF">CEY16_00895</name>
</gene>
<evidence type="ECO:0000256" key="2">
    <source>
        <dbReference type="ARBA" id="ARBA00007511"/>
    </source>
</evidence>
<dbReference type="AlphaFoldDB" id="A0A2I0QVH4"/>
<feature type="transmembrane region" description="Helical" evidence="6">
    <location>
        <begin position="167"/>
        <end position="185"/>
    </location>
</feature>
<keyword evidence="3 6" id="KW-0812">Transmembrane</keyword>
<evidence type="ECO:0008006" key="9">
    <source>
        <dbReference type="Google" id="ProtNLM"/>
    </source>
</evidence>
<feature type="transmembrane region" description="Helical" evidence="6">
    <location>
        <begin position="48"/>
        <end position="69"/>
    </location>
</feature>
<feature type="transmembrane region" description="Helical" evidence="6">
    <location>
        <begin position="197"/>
        <end position="218"/>
    </location>
</feature>
<sequence>MEILMEFNWDLCKAILIIIGLDLILGGDNAIVIAMASRKLPKKSQNKAIFIGTFLAIFMRVILASFAIFLLTIPYLQLVGGIFLLYIAVKLLEDHDDDPEIQSSTTLIGAVKTIVIADVVMGFDNVLAIAAVSDKNIFLIIIGLAFSVPIIIFGSKIILTLMNKFPLIVYLGASLLAFTAADLILKEEKIKPFIHTGAIEWAFPLFLIILVCLSGGIMRKSAT</sequence>
<dbReference type="InterPro" id="IPR005496">
    <property type="entry name" value="Integral_membrane_TerC"/>
</dbReference>
<proteinExistence type="inferred from homology"/>
<dbReference type="PANTHER" id="PTHR30238">
    <property type="entry name" value="MEMBRANE BOUND PREDICTED REDOX MODULATOR"/>
    <property type="match status" value="1"/>
</dbReference>
<dbReference type="EMBL" id="PJNH01000001">
    <property type="protein sequence ID" value="PKR78347.1"/>
    <property type="molecule type" value="Genomic_DNA"/>
</dbReference>
<protein>
    <recommendedName>
        <fullName evidence="9">TerC family protein</fullName>
    </recommendedName>
</protein>
<feature type="transmembrane region" description="Helical" evidence="6">
    <location>
        <begin position="113"/>
        <end position="131"/>
    </location>
</feature>
<evidence type="ECO:0000256" key="3">
    <source>
        <dbReference type="ARBA" id="ARBA00022692"/>
    </source>
</evidence>
<dbReference type="Proteomes" id="UP000243524">
    <property type="component" value="Unassembled WGS sequence"/>
</dbReference>
<dbReference type="NCBIfam" id="TIGR03717">
    <property type="entry name" value="R_switched_YjbE"/>
    <property type="match status" value="1"/>
</dbReference>
<evidence type="ECO:0000256" key="6">
    <source>
        <dbReference type="SAM" id="Phobius"/>
    </source>
</evidence>
<keyword evidence="5 6" id="KW-0472">Membrane</keyword>
<evidence type="ECO:0000256" key="5">
    <source>
        <dbReference type="ARBA" id="ARBA00023136"/>
    </source>
</evidence>
<dbReference type="Pfam" id="PF03741">
    <property type="entry name" value="TerC"/>
    <property type="match status" value="1"/>
</dbReference>
<keyword evidence="8" id="KW-1185">Reference proteome</keyword>